<dbReference type="RefSeq" id="WP_310069313.1">
    <property type="nucleotide sequence ID" value="NZ_JAVDVX010000001.1"/>
</dbReference>
<dbReference type="InterPro" id="IPR011991">
    <property type="entry name" value="ArsR-like_HTH"/>
</dbReference>
<dbReference type="Gene3D" id="1.10.10.10">
    <property type="entry name" value="Winged helix-like DNA-binding domain superfamily/Winged helix DNA-binding domain"/>
    <property type="match status" value="1"/>
</dbReference>
<protein>
    <submittedName>
        <fullName evidence="2">DNA-binding transcriptional ArsR family regulator</fullName>
    </submittedName>
</protein>
<dbReference type="PROSITE" id="PS50987">
    <property type="entry name" value="HTH_ARSR_2"/>
    <property type="match status" value="1"/>
</dbReference>
<dbReference type="SUPFAM" id="SSF46785">
    <property type="entry name" value="Winged helix' DNA-binding domain"/>
    <property type="match status" value="1"/>
</dbReference>
<keyword evidence="2" id="KW-0238">DNA-binding</keyword>
<reference evidence="2 3" key="1">
    <citation type="submission" date="2023-07" db="EMBL/GenBank/DDBJ databases">
        <title>Sorghum-associated microbial communities from plants grown in Nebraska, USA.</title>
        <authorList>
            <person name="Schachtman D."/>
        </authorList>
    </citation>
    <scope>NUCLEOTIDE SEQUENCE [LARGE SCALE GENOMIC DNA]</scope>
    <source>
        <strain evidence="2 3">BE190</strain>
    </source>
</reference>
<sequence>MVNNQSEQLDAVFHALADPTRRAMVARLAQAPCGISELAAPFDMTLAAVSKHIKVLEGAGLVVRNIQGRNHTCQLDTRPMHGGIEWLRHYEQFWNQRLDALTAVLIAEDQTRNSKD</sequence>
<dbReference type="InterPro" id="IPR036390">
    <property type="entry name" value="WH_DNA-bd_sf"/>
</dbReference>
<evidence type="ECO:0000259" key="1">
    <source>
        <dbReference type="PROSITE" id="PS50987"/>
    </source>
</evidence>
<dbReference type="Proteomes" id="UP001253595">
    <property type="component" value="Unassembled WGS sequence"/>
</dbReference>
<dbReference type="InterPro" id="IPR001845">
    <property type="entry name" value="HTH_ArsR_DNA-bd_dom"/>
</dbReference>
<dbReference type="GO" id="GO:0003677">
    <property type="term" value="F:DNA binding"/>
    <property type="evidence" value="ECO:0007669"/>
    <property type="project" value="UniProtKB-KW"/>
</dbReference>
<dbReference type="SMART" id="SM00418">
    <property type="entry name" value="HTH_ARSR"/>
    <property type="match status" value="1"/>
</dbReference>
<feature type="domain" description="HTH arsR-type" evidence="1">
    <location>
        <begin position="1"/>
        <end position="105"/>
    </location>
</feature>
<accession>A0ABU1UUU0</accession>
<dbReference type="EMBL" id="JAVDVX010000001">
    <property type="protein sequence ID" value="MDR7088961.1"/>
    <property type="molecule type" value="Genomic_DNA"/>
</dbReference>
<evidence type="ECO:0000313" key="2">
    <source>
        <dbReference type="EMBL" id="MDR7088961.1"/>
    </source>
</evidence>
<dbReference type="InterPro" id="IPR036388">
    <property type="entry name" value="WH-like_DNA-bd_sf"/>
</dbReference>
<dbReference type="NCBIfam" id="NF033788">
    <property type="entry name" value="HTH_metalloreg"/>
    <property type="match status" value="1"/>
</dbReference>
<gene>
    <name evidence="2" type="ORF">J2X05_000964</name>
</gene>
<keyword evidence="3" id="KW-1185">Reference proteome</keyword>
<dbReference type="PANTHER" id="PTHR38600:SF2">
    <property type="entry name" value="SLL0088 PROTEIN"/>
    <property type="match status" value="1"/>
</dbReference>
<dbReference type="CDD" id="cd00090">
    <property type="entry name" value="HTH_ARSR"/>
    <property type="match status" value="1"/>
</dbReference>
<evidence type="ECO:0000313" key="3">
    <source>
        <dbReference type="Proteomes" id="UP001253595"/>
    </source>
</evidence>
<name>A0ABU1UUU0_9GAMM</name>
<proteinExistence type="predicted"/>
<organism evidence="2 3">
    <name type="scientific">Cellvibrio fibrivorans</name>
    <dbReference type="NCBI Taxonomy" id="126350"/>
    <lineage>
        <taxon>Bacteria</taxon>
        <taxon>Pseudomonadati</taxon>
        <taxon>Pseudomonadota</taxon>
        <taxon>Gammaproteobacteria</taxon>
        <taxon>Cellvibrionales</taxon>
        <taxon>Cellvibrionaceae</taxon>
        <taxon>Cellvibrio</taxon>
    </lineage>
</organism>
<dbReference type="PANTHER" id="PTHR38600">
    <property type="entry name" value="TRANSCRIPTIONAL REGULATORY PROTEIN"/>
    <property type="match status" value="1"/>
</dbReference>
<dbReference type="Pfam" id="PF12840">
    <property type="entry name" value="HTH_20"/>
    <property type="match status" value="1"/>
</dbReference>
<dbReference type="PRINTS" id="PR00778">
    <property type="entry name" value="HTHARSR"/>
</dbReference>
<comment type="caution">
    <text evidence="2">The sequence shown here is derived from an EMBL/GenBank/DDBJ whole genome shotgun (WGS) entry which is preliminary data.</text>
</comment>